<proteinExistence type="predicted"/>
<gene>
    <name evidence="2" type="ORF">SAMEA4364220_00305</name>
</gene>
<keyword evidence="3" id="KW-1185">Reference proteome</keyword>
<protein>
    <submittedName>
        <fullName evidence="2">Uncharacterized protein</fullName>
    </submittedName>
</protein>
<dbReference type="EMBL" id="LT906446">
    <property type="protein sequence ID" value="SNU95060.1"/>
    <property type="molecule type" value="Genomic_DNA"/>
</dbReference>
<keyword evidence="1" id="KW-0812">Transmembrane</keyword>
<sequence length="148" mass="17204">MVHDNRGYFSVSGLIILSIISILMYYLHDLYSQEMQTVSVLQTSYIARNLTLSEASKIIALYTDDKTIWNEHCLEAIDEYDLSDGILVDEVQQQKANLGMVLSRAYLVHYKENTYILVIESTVLDITNQICIYLTKKDDELIVERWER</sequence>
<dbReference type="GeneID" id="78506342"/>
<dbReference type="RefSeq" id="WP_027890549.1">
    <property type="nucleotide sequence ID" value="NZ_JACJJR010000004.1"/>
</dbReference>
<evidence type="ECO:0000313" key="2">
    <source>
        <dbReference type="EMBL" id="SNU95060.1"/>
    </source>
</evidence>
<keyword evidence="1" id="KW-0472">Membrane</keyword>
<evidence type="ECO:0000256" key="1">
    <source>
        <dbReference type="SAM" id="Phobius"/>
    </source>
</evidence>
<reference evidence="2 3" key="1">
    <citation type="submission" date="2017-06" db="EMBL/GenBank/DDBJ databases">
        <authorList>
            <consortium name="Pathogen Informatics"/>
        </authorList>
    </citation>
    <scope>NUCLEOTIDE SEQUENCE [LARGE SCALE GENOMIC DNA]</scope>
    <source>
        <strain evidence="2 3">NCTC10570</strain>
    </source>
</reference>
<name>A0A239TBF5_9FIRM</name>
<organism evidence="2 3">
    <name type="scientific">Megamonas hypermegale</name>
    <dbReference type="NCBI Taxonomy" id="158847"/>
    <lineage>
        <taxon>Bacteria</taxon>
        <taxon>Bacillati</taxon>
        <taxon>Bacillota</taxon>
        <taxon>Negativicutes</taxon>
        <taxon>Selenomonadales</taxon>
        <taxon>Selenomonadaceae</taxon>
        <taxon>Megamonas</taxon>
    </lineage>
</organism>
<accession>A0A239TBF5</accession>
<feature type="transmembrane region" description="Helical" evidence="1">
    <location>
        <begin position="6"/>
        <end position="27"/>
    </location>
</feature>
<keyword evidence="1" id="KW-1133">Transmembrane helix</keyword>
<dbReference type="Proteomes" id="UP000215383">
    <property type="component" value="Chromosome 1"/>
</dbReference>
<evidence type="ECO:0000313" key="3">
    <source>
        <dbReference type="Proteomes" id="UP000215383"/>
    </source>
</evidence>
<dbReference type="AlphaFoldDB" id="A0A239TBF5"/>
<dbReference type="OrthoDB" id="9998224at2"/>